<keyword evidence="2" id="KW-1133">Transmembrane helix</keyword>
<name>A0A4R4XVY8_9PSEU</name>
<keyword evidence="4" id="KW-1185">Reference proteome</keyword>
<keyword evidence="2" id="KW-0472">Membrane</keyword>
<dbReference type="EMBL" id="SMKW01000125">
    <property type="protein sequence ID" value="TDD35440.1"/>
    <property type="molecule type" value="Genomic_DNA"/>
</dbReference>
<organism evidence="3 4">
    <name type="scientific">Saccharopolyspora elongata</name>
    <dbReference type="NCBI Taxonomy" id="2530387"/>
    <lineage>
        <taxon>Bacteria</taxon>
        <taxon>Bacillati</taxon>
        <taxon>Actinomycetota</taxon>
        <taxon>Actinomycetes</taxon>
        <taxon>Pseudonocardiales</taxon>
        <taxon>Pseudonocardiaceae</taxon>
        <taxon>Saccharopolyspora</taxon>
    </lineage>
</organism>
<feature type="region of interest" description="Disordered" evidence="1">
    <location>
        <begin position="203"/>
        <end position="237"/>
    </location>
</feature>
<feature type="transmembrane region" description="Helical" evidence="2">
    <location>
        <begin position="123"/>
        <end position="143"/>
    </location>
</feature>
<accession>A0A4R4XVY8</accession>
<protein>
    <submittedName>
        <fullName evidence="3">Uncharacterized protein</fullName>
    </submittedName>
</protein>
<evidence type="ECO:0000256" key="1">
    <source>
        <dbReference type="SAM" id="MobiDB-lite"/>
    </source>
</evidence>
<feature type="transmembrane region" description="Helical" evidence="2">
    <location>
        <begin position="163"/>
        <end position="184"/>
    </location>
</feature>
<reference evidence="3 4" key="1">
    <citation type="submission" date="2019-03" db="EMBL/GenBank/DDBJ databases">
        <title>Draft genome sequences of novel Actinobacteria.</title>
        <authorList>
            <person name="Sahin N."/>
            <person name="Ay H."/>
            <person name="Saygin H."/>
        </authorList>
    </citation>
    <scope>NUCLEOTIDE SEQUENCE [LARGE SCALE GENOMIC DNA]</scope>
    <source>
        <strain evidence="3 4">7K502</strain>
    </source>
</reference>
<feature type="transmembrane region" description="Helical" evidence="2">
    <location>
        <begin position="26"/>
        <end position="44"/>
    </location>
</feature>
<evidence type="ECO:0000256" key="2">
    <source>
        <dbReference type="SAM" id="Phobius"/>
    </source>
</evidence>
<evidence type="ECO:0000313" key="3">
    <source>
        <dbReference type="EMBL" id="TDD35440.1"/>
    </source>
</evidence>
<sequence>MDVQAQPRELLRLYRAALDRPRWQRVLAFAVSLWTLAWIIGQFVTPEDGPTALDVLGRLAARLGLTGGEWAERITETWQSSGGGFALLGGLLWAATTERGQLPALLGWIAVMLGAERLGYQPAVLLAVGTMVGFVLVLWLAALTSDRFVDRRTTLLPRDVLRAGVTAAALSAVVPLYAPASFLARLGNPYLTKAPRILSADRAPAHGGWSRIPEQAKPAEARETQARETQAREPKQS</sequence>
<proteinExistence type="predicted"/>
<comment type="caution">
    <text evidence="3">The sequence shown here is derived from an EMBL/GenBank/DDBJ whole genome shotgun (WGS) entry which is preliminary data.</text>
</comment>
<dbReference type="OrthoDB" id="5176879at2"/>
<feature type="compositionally biased region" description="Basic and acidic residues" evidence="1">
    <location>
        <begin position="217"/>
        <end position="237"/>
    </location>
</feature>
<gene>
    <name evidence="3" type="ORF">E1288_43175</name>
</gene>
<keyword evidence="2" id="KW-0812">Transmembrane</keyword>
<dbReference type="Proteomes" id="UP000294947">
    <property type="component" value="Unassembled WGS sequence"/>
</dbReference>
<dbReference type="AlphaFoldDB" id="A0A4R4XVY8"/>
<evidence type="ECO:0000313" key="4">
    <source>
        <dbReference type="Proteomes" id="UP000294947"/>
    </source>
</evidence>